<evidence type="ECO:0000259" key="1">
    <source>
        <dbReference type="Pfam" id="PF03732"/>
    </source>
</evidence>
<proteinExistence type="predicted"/>
<protein>
    <recommendedName>
        <fullName evidence="1">Retrotransposon gag domain-containing protein</fullName>
    </recommendedName>
</protein>
<dbReference type="AlphaFoldDB" id="A0A1J3H0M1"/>
<accession>A0A1J3H0M1</accession>
<feature type="domain" description="Retrotransposon gag" evidence="1">
    <location>
        <begin position="106"/>
        <end position="197"/>
    </location>
</feature>
<reference evidence="2" key="1">
    <citation type="submission" date="2016-07" db="EMBL/GenBank/DDBJ databases">
        <title>De novo transcriptome assembly of four accessions of the metal hyperaccumulator plant Noccaea caerulescens.</title>
        <authorList>
            <person name="Blande D."/>
            <person name="Halimaa P."/>
            <person name="Tervahauta A.I."/>
            <person name="Aarts M.G."/>
            <person name="Karenlampi S.O."/>
        </authorList>
    </citation>
    <scope>NUCLEOTIDE SEQUENCE</scope>
</reference>
<sequence>MDSHASIPQAPLPQELVQTPNQAQVVTPTIGDCDVPHYDGLRYGIHPPLIEAHAYEIKASLVRLIQSSKFLGNGLENPYDHLDYFERLCSTFRIAGMPQDSIKLILFPFSLGEKAKKWERAIPSDLVSSWDDCKRVFLSRFYPTQRTHQMRSSILSFKQGSHETFHEAWERLRGYTRDCPHHGVTKEAILSSFYWGVAKEHKWTLDVASKGSFLNLTIEQGDLLVENVAQSDESYMESHDTTPNEGSSEDFMWTALQAKLDQIEMLLSVQQRGVCLDHTEHQDDGNFVFKNGNTNQESILLNHWSNHGVQGLQPTYQENHEPCPISSSVDFEVNKERIPLGFTGQLGDPNHEKEIQDVGTTQDNGLDSIQWVPEEKSVLEKIKGDAFALNGKCQSSFFFPSFEIKYLDAHDEGLMVMETDPTKLNECGQDVLDGTCLQGLFGEHIGSAKKKEGGRATRANLGTTRKMERPQTISLDQSPNTVRLTPLRFKDGKIEYKVKGKGKSKPFSSAKSIISPSLLGDPSQLRELLSRVLTITLEGVPPLTPH</sequence>
<evidence type="ECO:0000313" key="2">
    <source>
        <dbReference type="EMBL" id="JAU61903.1"/>
    </source>
</evidence>
<dbReference type="PANTHER" id="PTHR33223">
    <property type="entry name" value="CCHC-TYPE DOMAIN-CONTAINING PROTEIN"/>
    <property type="match status" value="1"/>
</dbReference>
<organism evidence="2">
    <name type="scientific">Noccaea caerulescens</name>
    <name type="common">Alpine penny-cress</name>
    <name type="synonym">Thlaspi caerulescens</name>
    <dbReference type="NCBI Taxonomy" id="107243"/>
    <lineage>
        <taxon>Eukaryota</taxon>
        <taxon>Viridiplantae</taxon>
        <taxon>Streptophyta</taxon>
        <taxon>Embryophyta</taxon>
        <taxon>Tracheophyta</taxon>
        <taxon>Spermatophyta</taxon>
        <taxon>Magnoliopsida</taxon>
        <taxon>eudicotyledons</taxon>
        <taxon>Gunneridae</taxon>
        <taxon>Pentapetalae</taxon>
        <taxon>rosids</taxon>
        <taxon>malvids</taxon>
        <taxon>Brassicales</taxon>
        <taxon>Brassicaceae</taxon>
        <taxon>Coluteocarpeae</taxon>
        <taxon>Noccaea</taxon>
    </lineage>
</organism>
<name>A0A1J3H0M1_NOCCA</name>
<dbReference type="PANTHER" id="PTHR33223:SF11">
    <property type="entry name" value="ELEMENT PROTEIN, PUTATIVE-RELATED"/>
    <property type="match status" value="1"/>
</dbReference>
<gene>
    <name evidence="2" type="ORF">LE_TR5351_c1_g1_i1_g.17647</name>
</gene>
<dbReference type="Pfam" id="PF03732">
    <property type="entry name" value="Retrotrans_gag"/>
    <property type="match status" value="1"/>
</dbReference>
<dbReference type="EMBL" id="GEVL01015438">
    <property type="protein sequence ID" value="JAU61903.1"/>
    <property type="molecule type" value="Transcribed_RNA"/>
</dbReference>
<dbReference type="InterPro" id="IPR005162">
    <property type="entry name" value="Retrotrans_gag_dom"/>
</dbReference>